<dbReference type="InterPro" id="IPR014722">
    <property type="entry name" value="Rib_uL2_dom2"/>
</dbReference>
<dbReference type="AlphaFoldDB" id="A0A1Y5F8A1"/>
<dbReference type="GO" id="GO:1990904">
    <property type="term" value="C:ribonucleoprotein complex"/>
    <property type="evidence" value="ECO:0007669"/>
    <property type="project" value="UniProtKB-KW"/>
</dbReference>
<reference evidence="8" key="1">
    <citation type="journal article" date="2017" name="Proc. Natl. Acad. Sci. U.S.A.">
        <title>Simulation of Deepwater Horizon oil plume reveals substrate specialization within a complex community of hydrocarbon-degraders.</title>
        <authorList>
            <person name="Hu P."/>
            <person name="Dubinsky E.A."/>
            <person name="Probst A.J."/>
            <person name="Wang J."/>
            <person name="Sieber C.M.K."/>
            <person name="Tom L.M."/>
            <person name="Gardinali P."/>
            <person name="Banfield J.F."/>
            <person name="Atlas R.M."/>
            <person name="Andersen G.L."/>
        </authorList>
    </citation>
    <scope>NUCLEOTIDE SEQUENCE [LARGE SCALE GENOMIC DNA]</scope>
</reference>
<dbReference type="GO" id="GO:0005840">
    <property type="term" value="C:ribosome"/>
    <property type="evidence" value="ECO:0007669"/>
    <property type="project" value="UniProtKB-KW"/>
</dbReference>
<comment type="function">
    <text evidence="5">One of the proteins that surrounds the polypeptide exit tunnel on the outside of the subunit.</text>
</comment>
<dbReference type="InterPro" id="IPR008991">
    <property type="entry name" value="Translation_prot_SH3-like_sf"/>
</dbReference>
<comment type="function">
    <text evidence="5">One of two assembly initiator proteins, it binds directly to the 5'-end of the 23S rRNA, where it nucleates assembly of the 50S subunit.</text>
</comment>
<comment type="subunit">
    <text evidence="5">Part of the 50S ribosomal subunit.</text>
</comment>
<dbReference type="Pfam" id="PF00467">
    <property type="entry name" value="KOW"/>
    <property type="match status" value="1"/>
</dbReference>
<evidence type="ECO:0000259" key="6">
    <source>
        <dbReference type="SMART" id="SM00739"/>
    </source>
</evidence>
<accession>A0A1Y5F8A1</accession>
<dbReference type="InterPro" id="IPR003256">
    <property type="entry name" value="Ribosomal_uL24"/>
</dbReference>
<evidence type="ECO:0000256" key="2">
    <source>
        <dbReference type="ARBA" id="ARBA00022980"/>
    </source>
</evidence>
<dbReference type="InterPro" id="IPR057264">
    <property type="entry name" value="Ribosomal_uL24_C"/>
</dbReference>
<protein>
    <recommendedName>
        <fullName evidence="4 5">Large ribosomal subunit protein uL24</fullName>
    </recommendedName>
</protein>
<dbReference type="SMART" id="SM00739">
    <property type="entry name" value="KOW"/>
    <property type="match status" value="1"/>
</dbReference>
<dbReference type="CDD" id="cd06089">
    <property type="entry name" value="KOW_RPL26"/>
    <property type="match status" value="1"/>
</dbReference>
<evidence type="ECO:0000256" key="5">
    <source>
        <dbReference type="HAMAP-Rule" id="MF_01326"/>
    </source>
</evidence>
<gene>
    <name evidence="5" type="primary">rplX</name>
    <name evidence="7" type="ORF">A9Q84_20055</name>
</gene>
<evidence type="ECO:0000256" key="1">
    <source>
        <dbReference type="ARBA" id="ARBA00010618"/>
    </source>
</evidence>
<comment type="caution">
    <text evidence="7">The sequence shown here is derived from an EMBL/GenBank/DDBJ whole genome shotgun (WGS) entry which is preliminary data.</text>
</comment>
<dbReference type="PANTHER" id="PTHR12903">
    <property type="entry name" value="MITOCHONDRIAL RIBOSOMAL PROTEIN L24"/>
    <property type="match status" value="1"/>
</dbReference>
<dbReference type="GO" id="GO:0006412">
    <property type="term" value="P:translation"/>
    <property type="evidence" value="ECO:0007669"/>
    <property type="project" value="UniProtKB-UniRule"/>
</dbReference>
<organism evidence="7 8">
    <name type="scientific">Halobacteriovorax marinus</name>
    <dbReference type="NCBI Taxonomy" id="97084"/>
    <lineage>
        <taxon>Bacteria</taxon>
        <taxon>Pseudomonadati</taxon>
        <taxon>Bdellovibrionota</taxon>
        <taxon>Bacteriovoracia</taxon>
        <taxon>Bacteriovoracales</taxon>
        <taxon>Halobacteriovoraceae</taxon>
        <taxon>Halobacteriovorax</taxon>
    </lineage>
</organism>
<evidence type="ECO:0000313" key="7">
    <source>
        <dbReference type="EMBL" id="OUR93757.1"/>
    </source>
</evidence>
<evidence type="ECO:0000313" key="8">
    <source>
        <dbReference type="Proteomes" id="UP000196531"/>
    </source>
</evidence>
<dbReference type="Gene3D" id="2.30.30.30">
    <property type="match status" value="1"/>
</dbReference>
<dbReference type="HAMAP" id="MF_01326_B">
    <property type="entry name" value="Ribosomal_uL24_B"/>
    <property type="match status" value="1"/>
</dbReference>
<dbReference type="Pfam" id="PF17136">
    <property type="entry name" value="ribosomal_L24"/>
    <property type="match status" value="1"/>
</dbReference>
<dbReference type="NCBIfam" id="TIGR01079">
    <property type="entry name" value="rplX_bact"/>
    <property type="match status" value="1"/>
</dbReference>
<evidence type="ECO:0000256" key="3">
    <source>
        <dbReference type="ARBA" id="ARBA00023274"/>
    </source>
</evidence>
<keyword evidence="2 5" id="KW-0689">Ribosomal protein</keyword>
<dbReference type="Proteomes" id="UP000196531">
    <property type="component" value="Unassembled WGS sequence"/>
</dbReference>
<dbReference type="InterPro" id="IPR041988">
    <property type="entry name" value="Ribosomal_uL24_KOW"/>
</dbReference>
<keyword evidence="5" id="KW-0694">RNA-binding</keyword>
<dbReference type="GO" id="GO:0003735">
    <property type="term" value="F:structural constituent of ribosome"/>
    <property type="evidence" value="ECO:0007669"/>
    <property type="project" value="InterPro"/>
</dbReference>
<dbReference type="InterPro" id="IPR005824">
    <property type="entry name" value="KOW"/>
</dbReference>
<keyword evidence="3 5" id="KW-0687">Ribonucleoprotein</keyword>
<keyword evidence="5" id="KW-0699">rRNA-binding</keyword>
<evidence type="ECO:0000256" key="4">
    <source>
        <dbReference type="ARBA" id="ARBA00035206"/>
    </source>
</evidence>
<name>A0A1Y5F8A1_9BACT</name>
<dbReference type="EMBL" id="MAAO01000015">
    <property type="protein sequence ID" value="OUR93757.1"/>
    <property type="molecule type" value="Genomic_DNA"/>
</dbReference>
<sequence>MQKIKVSDEVVVIAGKDKGKTGKVQRLNLKKSTLLVEGINLAKKALKPSQENPAGGFSEMEKPIHLSNVAVISPKTNKATRVRFEEKDGKLVRVAVACGSVLK</sequence>
<comment type="similarity">
    <text evidence="1 5">Belongs to the universal ribosomal protein uL24 family.</text>
</comment>
<proteinExistence type="inferred from homology"/>
<feature type="domain" description="KOW" evidence="6">
    <location>
        <begin position="3"/>
        <end position="30"/>
    </location>
</feature>
<dbReference type="GO" id="GO:0019843">
    <property type="term" value="F:rRNA binding"/>
    <property type="evidence" value="ECO:0007669"/>
    <property type="project" value="UniProtKB-UniRule"/>
</dbReference>
<dbReference type="SUPFAM" id="SSF50104">
    <property type="entry name" value="Translation proteins SH3-like domain"/>
    <property type="match status" value="1"/>
</dbReference>